<organism evidence="4 5">
    <name type="scientific">Clostridium bovifaecis</name>
    <dbReference type="NCBI Taxonomy" id="2184719"/>
    <lineage>
        <taxon>Bacteria</taxon>
        <taxon>Bacillati</taxon>
        <taxon>Bacillota</taxon>
        <taxon>Clostridia</taxon>
        <taxon>Eubacteriales</taxon>
        <taxon>Clostridiaceae</taxon>
        <taxon>Clostridium</taxon>
    </lineage>
</organism>
<evidence type="ECO:0000256" key="2">
    <source>
        <dbReference type="SAM" id="SignalP"/>
    </source>
</evidence>
<dbReference type="InterPro" id="IPR014755">
    <property type="entry name" value="Cu-Rt/internalin_Ig-like"/>
</dbReference>
<evidence type="ECO:0000313" key="4">
    <source>
        <dbReference type="EMBL" id="QGU93858.1"/>
    </source>
</evidence>
<feature type="domain" description="Mannosyl-glycoprotein endo-beta-N-acetylglucosamidase-like" evidence="3">
    <location>
        <begin position="336"/>
        <end position="494"/>
    </location>
</feature>
<evidence type="ECO:0000313" key="5">
    <source>
        <dbReference type="Proteomes" id="UP000422764"/>
    </source>
</evidence>
<evidence type="ECO:0000256" key="1">
    <source>
        <dbReference type="ARBA" id="ARBA00022729"/>
    </source>
</evidence>
<reference evidence="4 5" key="1">
    <citation type="submission" date="2019-12" db="EMBL/GenBank/DDBJ databases">
        <title>Genome sequenceing of Clostridium bovifaecis.</title>
        <authorList>
            <person name="Yao Y."/>
        </authorList>
    </citation>
    <scope>NUCLEOTIDE SEQUENCE [LARGE SCALE GENOMIC DNA]</scope>
    <source>
        <strain evidence="4 5">BXX</strain>
    </source>
</reference>
<keyword evidence="5" id="KW-1185">Reference proteome</keyword>
<keyword evidence="1 2" id="KW-0732">Signal</keyword>
<accession>A0A6I6F0I3</accession>
<evidence type="ECO:0000259" key="3">
    <source>
        <dbReference type="SMART" id="SM00047"/>
    </source>
</evidence>
<dbReference type="Pfam" id="PF01832">
    <property type="entry name" value="Glucosaminidase"/>
    <property type="match status" value="1"/>
</dbReference>
<dbReference type="AlphaFoldDB" id="A0A6I6F0I3"/>
<sequence length="509" mass="58118">MSVYLKKKGIKILALLLTFTALATTAYASENSAIELSMQENVRADKVWRIKFNKKLKRETVNNVNIKVEKMVSGKGTTIYPKVTLSDDGQTVLVNAPVEGYTPTIDYYVTVTQGVKAEDGVGLRQEVKKKYTIENQAIDESSHERLPKVGDLRLEKEPIVNGDKERFTFNLQGEGKLQYRLFLFKFGDTYREMTKGYSKEVNAGTVLEFSYNQVLSTGKYKAILYVKRANSKGKYEDSNTDFDNYKIVNFKCLDRLATENVKYINYGISLDKFVDIQFNLGGSSAPKYDNSGTWVNSSKDLVRLYSKPENFLDEDGKYMFLKLNYVEGITEDMLKDLLQNKGILSGTEKAFLEAAKKNNINPVYFAIHAIHESDYGRSVLSNGVEVSNVNGQVVEKKKVYNILGIKAEDDDPIRKASEYAYSQEWFDIDSAIIGAAEYVSQRYINKPIYGDRPEAVQNTLYKMRWNPAYPATYQYATDIRWAYIQSGYLRDFFNKHSNISLDFEVPKFN</sequence>
<dbReference type="GO" id="GO:0004040">
    <property type="term" value="F:amidase activity"/>
    <property type="evidence" value="ECO:0007669"/>
    <property type="project" value="InterPro"/>
</dbReference>
<dbReference type="SMART" id="SM00047">
    <property type="entry name" value="LYZ2"/>
    <property type="match status" value="1"/>
</dbReference>
<dbReference type="Proteomes" id="UP000422764">
    <property type="component" value="Chromosome"/>
</dbReference>
<feature type="chain" id="PRO_5026194511" description="Mannosyl-glycoprotein endo-beta-N-acetylglucosamidase-like domain-containing protein" evidence="2">
    <location>
        <begin position="29"/>
        <end position="509"/>
    </location>
</feature>
<dbReference type="Gene3D" id="1.10.530.10">
    <property type="match status" value="1"/>
</dbReference>
<dbReference type="EMBL" id="CP046522">
    <property type="protein sequence ID" value="QGU93858.1"/>
    <property type="molecule type" value="Genomic_DNA"/>
</dbReference>
<dbReference type="Gene3D" id="2.60.40.1220">
    <property type="match status" value="1"/>
</dbReference>
<dbReference type="InterPro" id="IPR002901">
    <property type="entry name" value="MGlyc_endo_b_GlcNAc-like_dom"/>
</dbReference>
<feature type="signal peptide" evidence="2">
    <location>
        <begin position="1"/>
        <end position="28"/>
    </location>
</feature>
<name>A0A6I6F0I3_9CLOT</name>
<protein>
    <recommendedName>
        <fullName evidence="3">Mannosyl-glycoprotein endo-beta-N-acetylglucosamidase-like domain-containing protein</fullName>
    </recommendedName>
</protein>
<proteinExistence type="predicted"/>
<gene>
    <name evidence="4" type="ORF">GOM49_00810</name>
</gene>